<keyword evidence="3" id="KW-1185">Reference proteome</keyword>
<name>A0A4Y7SVX5_COPMI</name>
<proteinExistence type="predicted"/>
<feature type="compositionally biased region" description="Acidic residues" evidence="1">
    <location>
        <begin position="10"/>
        <end position="31"/>
    </location>
</feature>
<reference evidence="2 3" key="1">
    <citation type="journal article" date="2019" name="Nat. Ecol. Evol.">
        <title>Megaphylogeny resolves global patterns of mushroom evolution.</title>
        <authorList>
            <person name="Varga T."/>
            <person name="Krizsan K."/>
            <person name="Foldi C."/>
            <person name="Dima B."/>
            <person name="Sanchez-Garcia M."/>
            <person name="Sanchez-Ramirez S."/>
            <person name="Szollosi G.J."/>
            <person name="Szarkandi J.G."/>
            <person name="Papp V."/>
            <person name="Albert L."/>
            <person name="Andreopoulos W."/>
            <person name="Angelini C."/>
            <person name="Antonin V."/>
            <person name="Barry K.W."/>
            <person name="Bougher N.L."/>
            <person name="Buchanan P."/>
            <person name="Buyck B."/>
            <person name="Bense V."/>
            <person name="Catcheside P."/>
            <person name="Chovatia M."/>
            <person name="Cooper J."/>
            <person name="Damon W."/>
            <person name="Desjardin D."/>
            <person name="Finy P."/>
            <person name="Geml J."/>
            <person name="Haridas S."/>
            <person name="Hughes K."/>
            <person name="Justo A."/>
            <person name="Karasinski D."/>
            <person name="Kautmanova I."/>
            <person name="Kiss B."/>
            <person name="Kocsube S."/>
            <person name="Kotiranta H."/>
            <person name="LaButti K.M."/>
            <person name="Lechner B.E."/>
            <person name="Liimatainen K."/>
            <person name="Lipzen A."/>
            <person name="Lukacs Z."/>
            <person name="Mihaltcheva S."/>
            <person name="Morgado L.N."/>
            <person name="Niskanen T."/>
            <person name="Noordeloos M.E."/>
            <person name="Ohm R.A."/>
            <person name="Ortiz-Santana B."/>
            <person name="Ovrebo C."/>
            <person name="Racz N."/>
            <person name="Riley R."/>
            <person name="Savchenko A."/>
            <person name="Shiryaev A."/>
            <person name="Soop K."/>
            <person name="Spirin V."/>
            <person name="Szebenyi C."/>
            <person name="Tomsovsky M."/>
            <person name="Tulloss R.E."/>
            <person name="Uehling J."/>
            <person name="Grigoriev I.V."/>
            <person name="Vagvolgyi C."/>
            <person name="Papp T."/>
            <person name="Martin F.M."/>
            <person name="Miettinen O."/>
            <person name="Hibbett D.S."/>
            <person name="Nagy L.G."/>
        </authorList>
    </citation>
    <scope>NUCLEOTIDE SEQUENCE [LARGE SCALE GENOMIC DNA]</scope>
    <source>
        <strain evidence="2 3">FP101781</strain>
    </source>
</reference>
<dbReference type="AlphaFoldDB" id="A0A4Y7SVX5"/>
<accession>A0A4Y7SVX5</accession>
<feature type="compositionally biased region" description="Basic residues" evidence="1">
    <location>
        <begin position="531"/>
        <end position="540"/>
    </location>
</feature>
<sequence length="552" mass="59571">MPELEPEHSDEGDEEFVFDEEGAVISGDEEVEHSSEEEAERRYGSVGRGQPPLAAARQDTQRPIPGRSSSGPGVLQAGTLGSSTSHRKCNELIKKYQLRTSGLEAENKGLRLELATAHGRMKVLAKNQALPSGKLRSSNADDEWGNLANKCVIFVSPFTSDAWFDGTCRTVSILWLDRFLSPENNILCTRMEVLDALPQKYHKYLEKSGTRAQQFKHAGDDFFRQKIKGLRGAGSHIFVELGLPHLSMFYGFGYSSERGGLPEFRRLLEWPAGSEEAKEAGNFFLPIHFPDGVLDFSKVFQVKWMSLNLFFQVLRSLLFGPASADPKAVADPNWKAPAVCNGRKWGVSEVNPAALALAAIIGPFMHNRDASIEAVGPHSRFEYMNAYDFFKQFFLENLIEGGESKDTMLDLFAWHNGHIFPKARGAVDEGGTKKIANDNVKAAARKAFKARSQGSGPPILPPTAQGAAAVAAEDISGSPALPGGELACAPPGPLVGNGQIGIECMVALGTAEGGAGGGPDQEPSPSVPVAKKTRITKKKGGAAAARKQPSRS</sequence>
<comment type="caution">
    <text evidence="2">The sequence shown here is derived from an EMBL/GenBank/DDBJ whole genome shotgun (WGS) entry which is preliminary data.</text>
</comment>
<gene>
    <name evidence="2" type="ORF">FA13DRAFT_1796086</name>
</gene>
<evidence type="ECO:0000256" key="1">
    <source>
        <dbReference type="SAM" id="MobiDB-lite"/>
    </source>
</evidence>
<protein>
    <submittedName>
        <fullName evidence="2">Uncharacterized protein</fullName>
    </submittedName>
</protein>
<evidence type="ECO:0000313" key="3">
    <source>
        <dbReference type="Proteomes" id="UP000298030"/>
    </source>
</evidence>
<dbReference type="OrthoDB" id="3231188at2759"/>
<organism evidence="2 3">
    <name type="scientific">Coprinellus micaceus</name>
    <name type="common">Glistening ink-cap mushroom</name>
    <name type="synonym">Coprinus micaceus</name>
    <dbReference type="NCBI Taxonomy" id="71717"/>
    <lineage>
        <taxon>Eukaryota</taxon>
        <taxon>Fungi</taxon>
        <taxon>Dikarya</taxon>
        <taxon>Basidiomycota</taxon>
        <taxon>Agaricomycotina</taxon>
        <taxon>Agaricomycetes</taxon>
        <taxon>Agaricomycetidae</taxon>
        <taxon>Agaricales</taxon>
        <taxon>Agaricineae</taxon>
        <taxon>Psathyrellaceae</taxon>
        <taxon>Coprinellus</taxon>
    </lineage>
</organism>
<feature type="region of interest" description="Disordered" evidence="1">
    <location>
        <begin position="510"/>
        <end position="552"/>
    </location>
</feature>
<feature type="region of interest" description="Disordered" evidence="1">
    <location>
        <begin position="1"/>
        <end position="83"/>
    </location>
</feature>
<feature type="compositionally biased region" description="Basic and acidic residues" evidence="1">
    <location>
        <begin position="32"/>
        <end position="43"/>
    </location>
</feature>
<evidence type="ECO:0000313" key="2">
    <source>
        <dbReference type="EMBL" id="TEB26007.1"/>
    </source>
</evidence>
<feature type="compositionally biased region" description="Low complexity" evidence="1">
    <location>
        <begin position="541"/>
        <end position="552"/>
    </location>
</feature>
<dbReference type="EMBL" id="QPFP01000052">
    <property type="protein sequence ID" value="TEB26007.1"/>
    <property type="molecule type" value="Genomic_DNA"/>
</dbReference>
<dbReference type="Pfam" id="PF20414">
    <property type="entry name" value="DUF6698"/>
    <property type="match status" value="1"/>
</dbReference>
<dbReference type="Proteomes" id="UP000298030">
    <property type="component" value="Unassembled WGS sequence"/>
</dbReference>
<dbReference type="InterPro" id="IPR046521">
    <property type="entry name" value="DUF6698"/>
</dbReference>